<reference evidence="1 2" key="1">
    <citation type="submission" date="2017-04" db="EMBL/GenBank/DDBJ databases">
        <title>Complete genome of Campylobacter concisus ATCC 33237T and draft genomes for an additional eight well characterized C. concisus strains.</title>
        <authorList>
            <person name="Cornelius A.J."/>
            <person name="Miller W.G."/>
            <person name="Lastovica A.J."/>
            <person name="On S.L."/>
            <person name="French N.P."/>
            <person name="Vandenberg O."/>
            <person name="Biggs P.J."/>
        </authorList>
    </citation>
    <scope>NUCLEOTIDE SEQUENCE [LARGE SCALE GENOMIC DNA]</scope>
    <source>
        <strain evidence="1 2">CCUG 19995</strain>
    </source>
</reference>
<evidence type="ECO:0000313" key="2">
    <source>
        <dbReference type="Proteomes" id="UP000196317"/>
    </source>
</evidence>
<comment type="caution">
    <text evidence="1">The sequence shown here is derived from an EMBL/GenBank/DDBJ whole genome shotgun (WGS) entry which is preliminary data.</text>
</comment>
<evidence type="ECO:0000313" key="1">
    <source>
        <dbReference type="EMBL" id="OUT07258.1"/>
    </source>
</evidence>
<dbReference type="AlphaFoldDB" id="A0A1Y5MF87"/>
<dbReference type="EMBL" id="NDYN01000007">
    <property type="protein sequence ID" value="OUT07258.1"/>
    <property type="molecule type" value="Genomic_DNA"/>
</dbReference>
<name>A0A1Y5MF87_9BACT</name>
<dbReference type="Proteomes" id="UP000196317">
    <property type="component" value="Unassembled WGS sequence"/>
</dbReference>
<proteinExistence type="predicted"/>
<accession>A0A1Y5MF87</accession>
<sequence length="109" mass="12258">MIESVNSFYSKGRQGGLNYEAVPLSPFLNPLNPSHVQSACNGADALHVIKNYDKFYLSNQISVRQILKFHERVISALILVASFAKPKISSQFLRVSENLKFAKTIFLEI</sequence>
<organism evidence="1 2">
    <name type="scientific">Campylobacter concisus</name>
    <dbReference type="NCBI Taxonomy" id="199"/>
    <lineage>
        <taxon>Bacteria</taxon>
        <taxon>Pseudomonadati</taxon>
        <taxon>Campylobacterota</taxon>
        <taxon>Epsilonproteobacteria</taxon>
        <taxon>Campylobacterales</taxon>
        <taxon>Campylobacteraceae</taxon>
        <taxon>Campylobacter</taxon>
    </lineage>
</organism>
<gene>
    <name evidence="1" type="ORF">B9N65_08390</name>
</gene>
<protein>
    <submittedName>
        <fullName evidence="1">Uncharacterized protein</fullName>
    </submittedName>
</protein>